<gene>
    <name evidence="4" type="ORF">H1S06_09515</name>
</gene>
<dbReference type="EMBL" id="JACEMT010000049">
    <property type="protein sequence ID" value="MBA4502599.1"/>
    <property type="molecule type" value="Genomic_DNA"/>
</dbReference>
<proteinExistence type="inferred from homology"/>
<evidence type="ECO:0000313" key="4">
    <source>
        <dbReference type="EMBL" id="MBA4502599.1"/>
    </source>
</evidence>
<dbReference type="PANTHER" id="PTHR38108:SF1">
    <property type="entry name" value="UPF0319 PROTEIN YCCT"/>
    <property type="match status" value="1"/>
</dbReference>
<sequence precursor="true">MKKSITCLLATCALYPAVSFADIEIKPSNGVGILAINGKAVETKTFFSDLPELKAKNGTTQIVVEYTAEITESADDYVLEDSDTFVLTFKAADTTVRVQAPEISNRYDLKSFNRNADWRLLDDRGNPLSFTWGKLEKEGFQLGRDYEKELEEFNSTDTQAAVKSLNTETHSFNKSVPTSQPPSNVHPDQKMVGQMLEYWYEQASDETKNNFKNWLETGQ</sequence>
<reference evidence="4 5" key="1">
    <citation type="submission" date="2020-07" db="EMBL/GenBank/DDBJ databases">
        <title>Bacterium isolated from marien macroalgae.</title>
        <authorList>
            <person name="Zhu K."/>
            <person name="Lu D."/>
            <person name="Du Z."/>
        </authorList>
    </citation>
    <scope>NUCLEOTIDE SEQUENCE [LARGE SCALE GENOMIC DNA]</scope>
    <source>
        <strain evidence="4 5">3-1745</strain>
    </source>
</reference>
<evidence type="ECO:0000256" key="1">
    <source>
        <dbReference type="ARBA" id="ARBA00008490"/>
    </source>
</evidence>
<dbReference type="PANTHER" id="PTHR38108">
    <property type="entry name" value="UPF0319 PROTEIN YCCT"/>
    <property type="match status" value="1"/>
</dbReference>
<dbReference type="Pfam" id="PF09829">
    <property type="entry name" value="DUF2057"/>
    <property type="match status" value="1"/>
</dbReference>
<feature type="chain" id="PRO_5031664958" description="UPF0319 protein H1S06_09515" evidence="3">
    <location>
        <begin position="22"/>
        <end position="219"/>
    </location>
</feature>
<keyword evidence="5" id="KW-1185">Reference proteome</keyword>
<dbReference type="RefSeq" id="WP_181739557.1">
    <property type="nucleotide sequence ID" value="NZ_JACEMT010000049.1"/>
</dbReference>
<evidence type="ECO:0000313" key="5">
    <source>
        <dbReference type="Proteomes" id="UP000538931"/>
    </source>
</evidence>
<keyword evidence="2 3" id="KW-0732">Signal</keyword>
<dbReference type="Proteomes" id="UP000538931">
    <property type="component" value="Unassembled WGS sequence"/>
</dbReference>
<comment type="caution">
    <text evidence="4">The sequence shown here is derived from an EMBL/GenBank/DDBJ whole genome shotgun (WGS) entry which is preliminary data.</text>
</comment>
<protein>
    <recommendedName>
        <fullName evidence="3">UPF0319 protein H1S06_09515</fullName>
    </recommendedName>
</protein>
<evidence type="ECO:0000256" key="3">
    <source>
        <dbReference type="HAMAP-Rule" id="MF_00789"/>
    </source>
</evidence>
<name>A0A7W1WYJ5_9GAMM</name>
<accession>A0A7W1WYJ5</accession>
<organism evidence="4 5">
    <name type="scientific">Marinobacterium marinum</name>
    <dbReference type="NCBI Taxonomy" id="2756129"/>
    <lineage>
        <taxon>Bacteria</taxon>
        <taxon>Pseudomonadati</taxon>
        <taxon>Pseudomonadota</taxon>
        <taxon>Gammaproteobacteria</taxon>
        <taxon>Oceanospirillales</taxon>
        <taxon>Oceanospirillaceae</taxon>
        <taxon>Marinobacterium</taxon>
    </lineage>
</organism>
<feature type="signal peptide" evidence="3">
    <location>
        <begin position="1"/>
        <end position="21"/>
    </location>
</feature>
<dbReference type="AlphaFoldDB" id="A0A7W1WYJ5"/>
<dbReference type="InterPro" id="IPR018635">
    <property type="entry name" value="UPF0319"/>
</dbReference>
<dbReference type="HAMAP" id="MF_00789">
    <property type="entry name" value="UPF0319"/>
    <property type="match status" value="1"/>
</dbReference>
<comment type="similarity">
    <text evidence="1 3">Belongs to the UPF0319 family.</text>
</comment>
<evidence type="ECO:0000256" key="2">
    <source>
        <dbReference type="ARBA" id="ARBA00022729"/>
    </source>
</evidence>